<organism evidence="1">
    <name type="scientific">marine sediment metagenome</name>
    <dbReference type="NCBI Taxonomy" id="412755"/>
    <lineage>
        <taxon>unclassified sequences</taxon>
        <taxon>metagenomes</taxon>
        <taxon>ecological metagenomes</taxon>
    </lineage>
</organism>
<proteinExistence type="predicted"/>
<protein>
    <submittedName>
        <fullName evidence="1">Uncharacterized protein</fullName>
    </submittedName>
</protein>
<comment type="caution">
    <text evidence="1">The sequence shown here is derived from an EMBL/GenBank/DDBJ whole genome shotgun (WGS) entry which is preliminary data.</text>
</comment>
<dbReference type="AlphaFoldDB" id="A0A0F9JWZ9"/>
<gene>
    <name evidence="1" type="ORF">LCGC14_1774450</name>
</gene>
<sequence length="45" mass="5340">MTDYIKILENELTTILLKNLEKLRLPAAVDVARLTIKKYFENLKY</sequence>
<evidence type="ECO:0000313" key="1">
    <source>
        <dbReference type="EMBL" id="KKM03433.1"/>
    </source>
</evidence>
<accession>A0A0F9JWZ9</accession>
<dbReference type="EMBL" id="LAZR01016681">
    <property type="protein sequence ID" value="KKM03433.1"/>
    <property type="molecule type" value="Genomic_DNA"/>
</dbReference>
<name>A0A0F9JWZ9_9ZZZZ</name>
<reference evidence="1" key="1">
    <citation type="journal article" date="2015" name="Nature">
        <title>Complex archaea that bridge the gap between prokaryotes and eukaryotes.</title>
        <authorList>
            <person name="Spang A."/>
            <person name="Saw J.H."/>
            <person name="Jorgensen S.L."/>
            <person name="Zaremba-Niedzwiedzka K."/>
            <person name="Martijn J."/>
            <person name="Lind A.E."/>
            <person name="van Eijk R."/>
            <person name="Schleper C."/>
            <person name="Guy L."/>
            <person name="Ettema T.J."/>
        </authorList>
    </citation>
    <scope>NUCLEOTIDE SEQUENCE</scope>
</reference>